<accession>A0A976R882</accession>
<dbReference type="InterPro" id="IPR037002">
    <property type="entry name" value="Microviridae_protein_F_sf"/>
</dbReference>
<dbReference type="InterPro" id="IPR016184">
    <property type="entry name" value="Capsid/spike_ssDNA_virus"/>
</dbReference>
<dbReference type="InterPro" id="IPR003514">
    <property type="entry name" value="Microviridae_protein_F"/>
</dbReference>
<keyword evidence="3" id="KW-1140">T=1 icosahedral capsid protein</keyword>
<name>A0A976R882_9VIRU</name>
<dbReference type="Pfam" id="PF02305">
    <property type="entry name" value="Phage_F"/>
    <property type="match status" value="1"/>
</dbReference>
<keyword evidence="4" id="KW-0167">Capsid protein</keyword>
<dbReference type="GO" id="GO:0005198">
    <property type="term" value="F:structural molecule activity"/>
    <property type="evidence" value="ECO:0007669"/>
    <property type="project" value="InterPro"/>
</dbReference>
<proteinExistence type="inferred from homology"/>
<evidence type="ECO:0000256" key="5">
    <source>
        <dbReference type="ARBA" id="ARBA00022844"/>
    </source>
</evidence>
<evidence type="ECO:0000256" key="4">
    <source>
        <dbReference type="ARBA" id="ARBA00022561"/>
    </source>
</evidence>
<evidence type="ECO:0000256" key="1">
    <source>
        <dbReference type="ARBA" id="ARBA00004328"/>
    </source>
</evidence>
<comment type="similarity">
    <text evidence="2">Belongs to the microviridae F protein family.</text>
</comment>
<dbReference type="Gene3D" id="2.60.169.10">
    <property type="entry name" value="Microviridae F protein"/>
    <property type="match status" value="2"/>
</dbReference>
<keyword evidence="5" id="KW-0946">Virion</keyword>
<evidence type="ECO:0000256" key="2">
    <source>
        <dbReference type="ARBA" id="ARBA00009963"/>
    </source>
</evidence>
<dbReference type="EMBL" id="OM869630">
    <property type="protein sequence ID" value="UPW41580.1"/>
    <property type="molecule type" value="Genomic_DNA"/>
</dbReference>
<evidence type="ECO:0000256" key="3">
    <source>
        <dbReference type="ARBA" id="ARBA00022431"/>
    </source>
</evidence>
<dbReference type="GO" id="GO:0039615">
    <property type="term" value="C:T=1 icosahedral viral capsid"/>
    <property type="evidence" value="ECO:0007669"/>
    <property type="project" value="UniProtKB-KW"/>
</dbReference>
<reference evidence="6" key="1">
    <citation type="submission" date="2022-02" db="EMBL/GenBank/DDBJ databases">
        <title>Towards deciphering the DNA virus diversity associated with rodent species in the families Cricetidae and Heteromyidae.</title>
        <authorList>
            <person name="Lund M."/>
            <person name="Larsen B.B."/>
            <person name="Gryseels S."/>
            <person name="Kraberger S."/>
            <person name="Rowsey D.M."/>
            <person name="Steger L."/>
            <person name="Yule K.M."/>
            <person name="Upham N.S."/>
            <person name="Worobey M."/>
            <person name="Van Doorslaer K."/>
            <person name="Varsani A."/>
        </authorList>
    </citation>
    <scope>NUCLEOTIDE SEQUENCE</scope>
    <source>
        <strain evidence="6">NeonRodF8_52</strain>
    </source>
</reference>
<organism evidence="6">
    <name type="scientific">Peromfec virus RodF8_52</name>
    <dbReference type="NCBI Taxonomy" id="2929381"/>
    <lineage>
        <taxon>Viruses</taxon>
        <taxon>Monodnaviria</taxon>
        <taxon>Sangervirae</taxon>
        <taxon>Phixviricota</taxon>
        <taxon>Malgrandaviricetes</taxon>
        <taxon>Petitvirales</taxon>
        <taxon>Microviridae</taxon>
    </lineage>
</organism>
<comment type="subcellular location">
    <subcellularLocation>
        <location evidence="1">Virion</location>
    </subcellularLocation>
</comment>
<sequence>MANRLFSQVPGRKQKRNLFDLSHDVKMSMDMGILTPMFCQEVVPGDTFILDTEVFLRLAPMIAPMMHRCNIKTDFFFVPNRLLWNEWEDFITGGEDGTAAPVFPYFTYSDLQDEHREVGSLPDYFGVPVGQGNLNPGLHMSVLPFRAYQMIYNEYFRDQNLTPPVEFDIDSGALSDIERDNVFELRRRCWEKDYFTAALPWAQRGEPVLLPFGGVADLVYDPDSLHPTKLWNSVGGSTPAAGSGNLTYNANLTDDTGTRYAGVLGSQQFDVDVTGNTRVDLSEATSVTINDLRRSIKLQQWLENNARGGSRYIEQILSHFGVRSSDSRLQRPEYLGGGKTPVKVSEVLQTSSSDDVTPQANMAGHGIAVGRSHRFKRFFEEHGLVIGLISVIPRTSYMQGLPRYFMKSDKTDFFWPEFANLGEQPVYNAEIYALSAGPYDPVGTFGYQPRYAEYKYIPSSVHGKMRTDLDFWHMGRVFSPQEENYPPALNTEFVECRPTDRIWSVIEAEHLYVHLFHRVRAIRPMPKFGVPML</sequence>
<evidence type="ECO:0000313" key="6">
    <source>
        <dbReference type="EMBL" id="UPW41580.1"/>
    </source>
</evidence>
<protein>
    <submittedName>
        <fullName evidence="6">Major capsid protein</fullName>
    </submittedName>
</protein>
<dbReference type="SUPFAM" id="SSF88645">
    <property type="entry name" value="ssDNA viruses"/>
    <property type="match status" value="1"/>
</dbReference>